<evidence type="ECO:0000313" key="3">
    <source>
        <dbReference type="Proteomes" id="UP000000768"/>
    </source>
</evidence>
<reference evidence="2 3" key="1">
    <citation type="journal article" date="2009" name="Nature">
        <title>The Sorghum bicolor genome and the diversification of grasses.</title>
        <authorList>
            <person name="Paterson A.H."/>
            <person name="Bowers J.E."/>
            <person name="Bruggmann R."/>
            <person name="Dubchak I."/>
            <person name="Grimwood J."/>
            <person name="Gundlach H."/>
            <person name="Haberer G."/>
            <person name="Hellsten U."/>
            <person name="Mitros T."/>
            <person name="Poliakov A."/>
            <person name="Schmutz J."/>
            <person name="Spannagl M."/>
            <person name="Tang H."/>
            <person name="Wang X."/>
            <person name="Wicker T."/>
            <person name="Bharti A.K."/>
            <person name="Chapman J."/>
            <person name="Feltus F.A."/>
            <person name="Gowik U."/>
            <person name="Grigoriev I.V."/>
            <person name="Lyons E."/>
            <person name="Maher C.A."/>
            <person name="Martis M."/>
            <person name="Narechania A."/>
            <person name="Otillar R.P."/>
            <person name="Penning B.W."/>
            <person name="Salamov A.A."/>
            <person name="Wang Y."/>
            <person name="Zhang L."/>
            <person name="Carpita N.C."/>
            <person name="Freeling M."/>
            <person name="Gingle A.R."/>
            <person name="Hash C.T."/>
            <person name="Keller B."/>
            <person name="Klein P."/>
            <person name="Kresovich S."/>
            <person name="McCann M.C."/>
            <person name="Ming R."/>
            <person name="Peterson D.G."/>
            <person name="Mehboob-ur-Rahman"/>
            <person name="Ware D."/>
            <person name="Westhoff P."/>
            <person name="Mayer K.F."/>
            <person name="Messing J."/>
            <person name="Rokhsar D.S."/>
        </authorList>
    </citation>
    <scope>NUCLEOTIDE SEQUENCE [LARGE SCALE GENOMIC DNA]</scope>
    <source>
        <strain evidence="3">cv. BTx623</strain>
    </source>
</reference>
<dbReference type="EMBL" id="CM000767">
    <property type="protein sequence ID" value="OQU79169.1"/>
    <property type="molecule type" value="Genomic_DNA"/>
</dbReference>
<accession>A0A1Z5R6G6</accession>
<evidence type="ECO:0000256" key="1">
    <source>
        <dbReference type="SAM" id="MobiDB-lite"/>
    </source>
</evidence>
<feature type="region of interest" description="Disordered" evidence="1">
    <location>
        <begin position="48"/>
        <end position="84"/>
    </location>
</feature>
<name>A0A1Z5R6G6_SORBI</name>
<feature type="compositionally biased region" description="Low complexity" evidence="1">
    <location>
        <begin position="74"/>
        <end position="84"/>
    </location>
</feature>
<protein>
    <submittedName>
        <fullName evidence="2">Uncharacterized protein</fullName>
    </submittedName>
</protein>
<keyword evidence="3" id="KW-1185">Reference proteome</keyword>
<evidence type="ECO:0000313" key="2">
    <source>
        <dbReference type="EMBL" id="OQU79169.1"/>
    </source>
</evidence>
<reference evidence="3" key="2">
    <citation type="journal article" date="2018" name="Plant J.">
        <title>The Sorghum bicolor reference genome: improved assembly, gene annotations, a transcriptome atlas, and signatures of genome organization.</title>
        <authorList>
            <person name="McCormick R.F."/>
            <person name="Truong S.K."/>
            <person name="Sreedasyam A."/>
            <person name="Jenkins J."/>
            <person name="Shu S."/>
            <person name="Sims D."/>
            <person name="Kennedy M."/>
            <person name="Amirebrahimi M."/>
            <person name="Weers B.D."/>
            <person name="McKinley B."/>
            <person name="Mattison A."/>
            <person name="Morishige D.T."/>
            <person name="Grimwood J."/>
            <person name="Schmutz J."/>
            <person name="Mullet J.E."/>
        </authorList>
    </citation>
    <scope>NUCLEOTIDE SEQUENCE [LARGE SCALE GENOMIC DNA]</scope>
    <source>
        <strain evidence="3">cv. BTx623</strain>
    </source>
</reference>
<sequence length="84" mass="8919">MHAARGIWHGNLRLCAGNKLTRASDGTRAAPTDSDLNTPAEMARRYSGFEHQPLLRSKARGTVQTAPKNLPACSSAASTTKSSP</sequence>
<dbReference type="InParanoid" id="A0A1Z5R6G6"/>
<organism evidence="2 3">
    <name type="scientific">Sorghum bicolor</name>
    <name type="common">Sorghum</name>
    <name type="synonym">Sorghum vulgare</name>
    <dbReference type="NCBI Taxonomy" id="4558"/>
    <lineage>
        <taxon>Eukaryota</taxon>
        <taxon>Viridiplantae</taxon>
        <taxon>Streptophyta</taxon>
        <taxon>Embryophyta</taxon>
        <taxon>Tracheophyta</taxon>
        <taxon>Spermatophyta</taxon>
        <taxon>Magnoliopsida</taxon>
        <taxon>Liliopsida</taxon>
        <taxon>Poales</taxon>
        <taxon>Poaceae</taxon>
        <taxon>PACMAD clade</taxon>
        <taxon>Panicoideae</taxon>
        <taxon>Andropogonodae</taxon>
        <taxon>Andropogoneae</taxon>
        <taxon>Sorghinae</taxon>
        <taxon>Sorghum</taxon>
    </lineage>
</organism>
<proteinExistence type="predicted"/>
<dbReference type="AlphaFoldDB" id="A0A1Z5R6G6"/>
<gene>
    <name evidence="2" type="ORF">SORBI_3008G104601</name>
</gene>
<dbReference type="Gramene" id="OQU79169">
    <property type="protein sequence ID" value="OQU79169"/>
    <property type="gene ID" value="SORBI_3008G104601"/>
</dbReference>
<dbReference type="Proteomes" id="UP000000768">
    <property type="component" value="Chromosome 8"/>
</dbReference>